<dbReference type="CDD" id="cd00984">
    <property type="entry name" value="DnaB_C"/>
    <property type="match status" value="1"/>
</dbReference>
<evidence type="ECO:0000256" key="4">
    <source>
        <dbReference type="ARBA" id="ARBA00022741"/>
    </source>
</evidence>
<dbReference type="SUPFAM" id="SSF52540">
    <property type="entry name" value="P-loop containing nucleoside triphosphate hydrolases"/>
    <property type="match status" value="1"/>
</dbReference>
<keyword evidence="6 13" id="KW-0347">Helicase</keyword>
<evidence type="ECO:0000313" key="21">
    <source>
        <dbReference type="Proteomes" id="UP000595420"/>
    </source>
</evidence>
<dbReference type="SMART" id="SM00382">
    <property type="entry name" value="AAA"/>
    <property type="match status" value="1"/>
</dbReference>
<evidence type="ECO:0000256" key="10">
    <source>
        <dbReference type="ARBA" id="ARBA00044932"/>
    </source>
</evidence>
<dbReference type="EMBL" id="CP059488">
    <property type="protein sequence ID" value="QQD72399.1"/>
    <property type="molecule type" value="Genomic_DNA"/>
</dbReference>
<evidence type="ECO:0000256" key="5">
    <source>
        <dbReference type="ARBA" id="ARBA00022801"/>
    </source>
</evidence>
<dbReference type="Gene3D" id="1.10.860.10">
    <property type="entry name" value="DNAb Helicase, Chain A"/>
    <property type="match status" value="1"/>
</dbReference>
<dbReference type="PROSITE" id="PS51199">
    <property type="entry name" value="SF4_HELICASE"/>
    <property type="match status" value="1"/>
</dbReference>
<evidence type="ECO:0000256" key="12">
    <source>
        <dbReference type="NCBIfam" id="TIGR00665"/>
    </source>
</evidence>
<dbReference type="InterPro" id="IPR036185">
    <property type="entry name" value="DNA_heli_DnaB-like_N_sf"/>
</dbReference>
<dbReference type="Gene3D" id="3.40.50.300">
    <property type="entry name" value="P-loop containing nucleotide triphosphate hydrolases"/>
    <property type="match status" value="1"/>
</dbReference>
<evidence type="ECO:0000313" key="18">
    <source>
        <dbReference type="EMBL" id="SMH67038.1"/>
    </source>
</evidence>
<evidence type="ECO:0000256" key="2">
    <source>
        <dbReference type="ARBA" id="ARBA00022515"/>
    </source>
</evidence>
<dbReference type="SUPFAM" id="SSF48024">
    <property type="entry name" value="N-terminal domain of DnaB helicase"/>
    <property type="match status" value="1"/>
</dbReference>
<organism evidence="15">
    <name type="scientific">Acidithiobacillus ferrivorans</name>
    <dbReference type="NCBI Taxonomy" id="160808"/>
    <lineage>
        <taxon>Bacteria</taxon>
        <taxon>Pseudomonadati</taxon>
        <taxon>Pseudomonadota</taxon>
        <taxon>Acidithiobacillia</taxon>
        <taxon>Acidithiobacillales</taxon>
        <taxon>Acidithiobacillaceae</taxon>
        <taxon>Acidithiobacillus</taxon>
    </lineage>
</organism>
<name>A0A060UR82_9PROT</name>
<comment type="similarity">
    <text evidence="1 13">Belongs to the helicase family. DnaB subfamily.</text>
</comment>
<dbReference type="InterPro" id="IPR016136">
    <property type="entry name" value="DNA_helicase_N/primase_C"/>
</dbReference>
<protein>
    <recommendedName>
        <fullName evidence="12 13">Replicative DNA helicase</fullName>
        <ecNumber evidence="12 13">5.6.2.3</ecNumber>
    </recommendedName>
</protein>
<dbReference type="Pfam" id="PF00772">
    <property type="entry name" value="DnaB"/>
    <property type="match status" value="1"/>
</dbReference>
<dbReference type="NCBIfam" id="NF004384">
    <property type="entry name" value="PRK05748.1"/>
    <property type="match status" value="1"/>
</dbReference>
<evidence type="ECO:0000256" key="3">
    <source>
        <dbReference type="ARBA" id="ARBA00022705"/>
    </source>
</evidence>
<reference evidence="18 20" key="4">
    <citation type="submission" date="2017-03" db="EMBL/GenBank/DDBJ databases">
        <authorList>
            <person name="Regsiter A."/>
            <person name="William W."/>
        </authorList>
    </citation>
    <scope>NUCLEOTIDE SEQUENCE [LARGE SCALE GENOMIC DNA]</scope>
    <source>
        <strain evidence="18">PRJEB5721</strain>
    </source>
</reference>
<keyword evidence="3 13" id="KW-0235">DNA replication</keyword>
<dbReference type="Pfam" id="PF03796">
    <property type="entry name" value="DnaB_C"/>
    <property type="match status" value="1"/>
</dbReference>
<evidence type="ECO:0000313" key="20">
    <source>
        <dbReference type="Proteomes" id="UP000193925"/>
    </source>
</evidence>
<comment type="catalytic activity">
    <reaction evidence="11 13">
        <text>ATP + H2O = ADP + phosphate + H(+)</text>
        <dbReference type="Rhea" id="RHEA:13065"/>
        <dbReference type="ChEBI" id="CHEBI:15377"/>
        <dbReference type="ChEBI" id="CHEBI:15378"/>
        <dbReference type="ChEBI" id="CHEBI:30616"/>
        <dbReference type="ChEBI" id="CHEBI:43474"/>
        <dbReference type="ChEBI" id="CHEBI:456216"/>
        <dbReference type="EC" id="5.6.2.3"/>
    </reaction>
</comment>
<reference evidence="15" key="2">
    <citation type="submission" date="2014-07" db="EMBL/GenBank/DDBJ databases">
        <title>Initial genome analysis of the psychrotolerant acidophile Acidithiobacillus ferrivorans CF27: insights into iron and sulfur oxidation pathways and into biofilm formation.</title>
        <authorList>
            <person name="Talla E."/>
            <person name="Hedrich S."/>
            <person name="Mangenot S."/>
            <person name="Ji B."/>
            <person name="Johnson D.B."/>
            <person name="Barbe V."/>
            <person name="Bonnefoy V."/>
        </authorList>
    </citation>
    <scope>NUCLEOTIDE SEQUENCE [LARGE SCALE GENOMIC DNA]</scope>
    <source>
        <strain evidence="15">CF27</strain>
    </source>
</reference>
<dbReference type="InterPro" id="IPR007692">
    <property type="entry name" value="DNA_helicase_DnaB"/>
</dbReference>
<dbReference type="GO" id="GO:0043139">
    <property type="term" value="F:5'-3' DNA helicase activity"/>
    <property type="evidence" value="ECO:0007669"/>
    <property type="project" value="UniProtKB-EC"/>
</dbReference>
<dbReference type="GO" id="GO:0003677">
    <property type="term" value="F:DNA binding"/>
    <property type="evidence" value="ECO:0007669"/>
    <property type="project" value="UniProtKB-UniRule"/>
</dbReference>
<evidence type="ECO:0000256" key="8">
    <source>
        <dbReference type="ARBA" id="ARBA00023125"/>
    </source>
</evidence>
<dbReference type="InterPro" id="IPR007694">
    <property type="entry name" value="DNA_helicase_DnaB-like_C"/>
</dbReference>
<dbReference type="InterPro" id="IPR003593">
    <property type="entry name" value="AAA+_ATPase"/>
</dbReference>
<dbReference type="RefSeq" id="WP_035191711.1">
    <property type="nucleotide sequence ID" value="NZ_CCCS020000018.1"/>
</dbReference>
<dbReference type="Proteomes" id="UP000595420">
    <property type="component" value="Chromosome"/>
</dbReference>
<evidence type="ECO:0000256" key="7">
    <source>
        <dbReference type="ARBA" id="ARBA00022840"/>
    </source>
</evidence>
<proteinExistence type="inferred from homology"/>
<evidence type="ECO:0000313" key="17">
    <source>
        <dbReference type="EMBL" id="QQD72399.1"/>
    </source>
</evidence>
<dbReference type="Proteomes" id="UP000093129">
    <property type="component" value="Unassembled WGS sequence"/>
</dbReference>
<dbReference type="PANTHER" id="PTHR30153">
    <property type="entry name" value="REPLICATIVE DNA HELICASE DNAB"/>
    <property type="match status" value="1"/>
</dbReference>
<dbReference type="GO" id="GO:0005829">
    <property type="term" value="C:cytosol"/>
    <property type="evidence" value="ECO:0007669"/>
    <property type="project" value="TreeGrafter"/>
</dbReference>
<evidence type="ECO:0000256" key="11">
    <source>
        <dbReference type="ARBA" id="ARBA00048954"/>
    </source>
</evidence>
<gene>
    <name evidence="15" type="primary">dnaB</name>
    <name evidence="15" type="ORF">AFERRI_250011</name>
    <name evidence="18" type="ORF">AFERRI_50239</name>
    <name evidence="16" type="ORF">BBC27_10350</name>
    <name evidence="17" type="ORF">H2515_13590</name>
</gene>
<feature type="domain" description="SF4 helicase" evidence="14">
    <location>
        <begin position="187"/>
        <end position="453"/>
    </location>
</feature>
<dbReference type="AlphaFoldDB" id="A0A060UR82"/>
<comment type="function">
    <text evidence="10 13">The main replicative DNA helicase, it participates in initiation and elongation during chromosome replication. Travels ahead of the DNA replisome, separating dsDNA into templates for DNA synthesis. A processive ATP-dependent 5'-3' DNA helicase it has DNA-dependent ATPase activity.</text>
</comment>
<evidence type="ECO:0000313" key="16">
    <source>
        <dbReference type="EMBL" id="OCB02993.1"/>
    </source>
</evidence>
<keyword evidence="5 13" id="KW-0378">Hydrolase</keyword>
<reference evidence="16 19" key="3">
    <citation type="submission" date="2016-07" db="EMBL/GenBank/DDBJ databases">
        <title>Draft genome of a psychrotolerant acidophile Acidithiobacillus ferrivorans strain YL15.</title>
        <authorList>
            <person name="Peng T."/>
            <person name="Ma L."/>
            <person name="Nan M."/>
            <person name="An N."/>
            <person name="Wang M."/>
            <person name="Qiu G."/>
            <person name="Zeng W."/>
        </authorList>
    </citation>
    <scope>NUCLEOTIDE SEQUENCE [LARGE SCALE GENOMIC DNA]</scope>
    <source>
        <strain evidence="16 19">YL15</strain>
    </source>
</reference>
<dbReference type="GO" id="GO:0042802">
    <property type="term" value="F:identical protein binding"/>
    <property type="evidence" value="ECO:0007669"/>
    <property type="project" value="UniProtKB-ARBA"/>
</dbReference>
<dbReference type="InterPro" id="IPR027417">
    <property type="entry name" value="P-loop_NTPase"/>
</dbReference>
<keyword evidence="2 13" id="KW-0639">Primosome</keyword>
<reference evidence="15" key="1">
    <citation type="submission" date="2014-03" db="EMBL/GenBank/DDBJ databases">
        <authorList>
            <person name="Genoscope - CEA"/>
        </authorList>
    </citation>
    <scope>NUCLEOTIDE SEQUENCE [LARGE SCALE GENOMIC DNA]</scope>
    <source>
        <strain evidence="15">CF27</strain>
    </source>
</reference>
<evidence type="ECO:0000313" key="15">
    <source>
        <dbReference type="EMBL" id="CDQ09313.1"/>
    </source>
</evidence>
<evidence type="ECO:0000256" key="6">
    <source>
        <dbReference type="ARBA" id="ARBA00022806"/>
    </source>
</evidence>
<evidence type="ECO:0000256" key="9">
    <source>
        <dbReference type="ARBA" id="ARBA00023235"/>
    </source>
</evidence>
<dbReference type="GO" id="GO:1990077">
    <property type="term" value="C:primosome complex"/>
    <property type="evidence" value="ECO:0007669"/>
    <property type="project" value="UniProtKB-UniRule"/>
</dbReference>
<dbReference type="EMBL" id="LT841305">
    <property type="protein sequence ID" value="SMH67038.1"/>
    <property type="molecule type" value="Genomic_DNA"/>
</dbReference>
<sequence length="458" mass="50259">MFESADYGGGGVKAPPHSIEAEQSVIGALLIDPDTADQVTEAVTAEAFYERRHRQIFQAITAMLGAGRAVDAVTVSEWLQDHEQLADVGGVQYLLMLANETPSAANVLAYASIVRERATLRDLIRVGREIAELAYRPEGREAQALLDEAESRVFQLAEGQQRAGEGFRQLKDALPAVIDRIETIAREKKGVTGLSTGFADLDEKTSGLHPGQLIIVAGRPSMGKTSFAMNIAEHVACNEGKPVAVFSMEMPIDEIVLRALSSRGRVDQHRLRNGSLGNDDWPRIAHAIGELGNAPLFADDSAALTPTDLRSRARRLKREHGLALVVVDYLQLMQVPGRGDNRVAEISEISRSLKALAKELSIPVIALSQLNRSLENRTEKRPQMSDLRESGAIEQDADLILFLYRDEVYYKDKEEVKGIAEVIIGKQRNGPIGTVRMSFFGEYTRFENYAPSGDGFGH</sequence>
<dbReference type="PANTHER" id="PTHR30153:SF2">
    <property type="entry name" value="REPLICATIVE DNA HELICASE"/>
    <property type="match status" value="1"/>
</dbReference>
<dbReference type="Proteomes" id="UP000193925">
    <property type="component" value="Chromosome AFERRI"/>
</dbReference>
<dbReference type="GO" id="GO:0006269">
    <property type="term" value="P:DNA replication, synthesis of primer"/>
    <property type="evidence" value="ECO:0007669"/>
    <property type="project" value="UniProtKB-UniRule"/>
</dbReference>
<keyword evidence="7 13" id="KW-0067">ATP-binding</keyword>
<dbReference type="EMBL" id="CCCS020000018">
    <property type="protein sequence ID" value="CDQ09313.1"/>
    <property type="molecule type" value="Genomic_DNA"/>
</dbReference>
<dbReference type="FunFam" id="3.40.50.300:FF:000076">
    <property type="entry name" value="Replicative DNA helicase"/>
    <property type="match status" value="1"/>
</dbReference>
<keyword evidence="20" id="KW-1185">Reference proteome</keyword>
<dbReference type="EMBL" id="MASQ01000082">
    <property type="protein sequence ID" value="OCB02993.1"/>
    <property type="molecule type" value="Genomic_DNA"/>
</dbReference>
<reference evidence="17 21" key="5">
    <citation type="submission" date="2020-07" db="EMBL/GenBank/DDBJ databases">
        <title>Complete genome sequence analysis of Acidithiobacillus ferrivorans XJFY6S-08 reveals extreme environmental adaptation to alpine acid mine drainage.</title>
        <authorList>
            <person name="Yan L."/>
            <person name="Ni Y."/>
        </authorList>
    </citation>
    <scope>NUCLEOTIDE SEQUENCE [LARGE SCALE GENOMIC DNA]</scope>
    <source>
        <strain evidence="17 21">XJFY6S-08</strain>
    </source>
</reference>
<dbReference type="InterPro" id="IPR007693">
    <property type="entry name" value="DNA_helicase_DnaB-like_N"/>
</dbReference>
<dbReference type="NCBIfam" id="TIGR00665">
    <property type="entry name" value="DnaB"/>
    <property type="match status" value="1"/>
</dbReference>
<evidence type="ECO:0000256" key="13">
    <source>
        <dbReference type="RuleBase" id="RU362085"/>
    </source>
</evidence>
<keyword evidence="4 13" id="KW-0547">Nucleotide-binding</keyword>
<evidence type="ECO:0000313" key="19">
    <source>
        <dbReference type="Proteomes" id="UP000093129"/>
    </source>
</evidence>
<dbReference type="GO" id="GO:0005524">
    <property type="term" value="F:ATP binding"/>
    <property type="evidence" value="ECO:0007669"/>
    <property type="project" value="UniProtKB-UniRule"/>
</dbReference>
<accession>A0A060UR82</accession>
<evidence type="ECO:0000256" key="1">
    <source>
        <dbReference type="ARBA" id="ARBA00008428"/>
    </source>
</evidence>
<evidence type="ECO:0000259" key="14">
    <source>
        <dbReference type="PROSITE" id="PS51199"/>
    </source>
</evidence>
<dbReference type="FunFam" id="1.10.860.10:FF:000001">
    <property type="entry name" value="Replicative DNA helicase"/>
    <property type="match status" value="1"/>
</dbReference>
<keyword evidence="8 13" id="KW-0238">DNA-binding</keyword>
<keyword evidence="9" id="KW-0413">Isomerase</keyword>
<dbReference type="EC" id="5.6.2.3" evidence="12 13"/>
<dbReference type="GO" id="GO:0016787">
    <property type="term" value="F:hydrolase activity"/>
    <property type="evidence" value="ECO:0007669"/>
    <property type="project" value="UniProtKB-KW"/>
</dbReference>